<evidence type="ECO:0000256" key="1">
    <source>
        <dbReference type="SAM" id="Phobius"/>
    </source>
</evidence>
<dbReference type="InterPro" id="IPR032531">
    <property type="entry name" value="DUF4956"/>
</dbReference>
<dbReference type="KEGG" id="agv:OJF2_34250"/>
<evidence type="ECO:0008006" key="4">
    <source>
        <dbReference type="Google" id="ProtNLM"/>
    </source>
</evidence>
<evidence type="ECO:0000313" key="3">
    <source>
        <dbReference type="Proteomes" id="UP000324233"/>
    </source>
</evidence>
<keyword evidence="1" id="KW-0472">Membrane</keyword>
<keyword evidence="1" id="KW-1133">Transmembrane helix</keyword>
<sequence>MPEWLTRSMNGGSGGSPLELGERFLAALLLGAAVAAFYRWARRGEEVPPTFQATLVMLATLIAMATKVIDDSVARAFSMVGALSVVRFRTVVKDTQDTAFVIMAVIVGMAVGVDRMVIAVVGLAVLAAAGLVLWPPGRPRGWQAQPVTLSLRTGLSDSVRVAAESALASSAGSIELITAGTARQGAALDFTYRVRLRPGCSLAGVAAELNAIEGVQSVELSRRD</sequence>
<name>A0A5B9W4G2_9BACT</name>
<protein>
    <recommendedName>
        <fullName evidence="4">Mg(2+) transport ATPase</fullName>
    </recommendedName>
</protein>
<keyword evidence="1" id="KW-0812">Transmembrane</keyword>
<dbReference type="AlphaFoldDB" id="A0A5B9W4G2"/>
<dbReference type="Proteomes" id="UP000324233">
    <property type="component" value="Chromosome"/>
</dbReference>
<reference evidence="2 3" key="1">
    <citation type="submission" date="2019-08" db="EMBL/GenBank/DDBJ databases">
        <title>Deep-cultivation of Planctomycetes and their phenomic and genomic characterization uncovers novel biology.</title>
        <authorList>
            <person name="Wiegand S."/>
            <person name="Jogler M."/>
            <person name="Boedeker C."/>
            <person name="Pinto D."/>
            <person name="Vollmers J."/>
            <person name="Rivas-Marin E."/>
            <person name="Kohn T."/>
            <person name="Peeters S.H."/>
            <person name="Heuer A."/>
            <person name="Rast P."/>
            <person name="Oberbeckmann S."/>
            <person name="Bunk B."/>
            <person name="Jeske O."/>
            <person name="Meyerdierks A."/>
            <person name="Storesund J.E."/>
            <person name="Kallscheuer N."/>
            <person name="Luecker S."/>
            <person name="Lage O.M."/>
            <person name="Pohl T."/>
            <person name="Merkel B.J."/>
            <person name="Hornburger P."/>
            <person name="Mueller R.-W."/>
            <person name="Bruemmer F."/>
            <person name="Labrenz M."/>
            <person name="Spormann A.M."/>
            <person name="Op den Camp H."/>
            <person name="Overmann J."/>
            <person name="Amann R."/>
            <person name="Jetten M.S.M."/>
            <person name="Mascher T."/>
            <person name="Medema M.H."/>
            <person name="Devos D.P."/>
            <person name="Kaster A.-K."/>
            <person name="Ovreas L."/>
            <person name="Rohde M."/>
            <person name="Galperin M.Y."/>
            <person name="Jogler C."/>
        </authorList>
    </citation>
    <scope>NUCLEOTIDE SEQUENCE [LARGE SCALE GENOMIC DNA]</scope>
    <source>
        <strain evidence="2 3">OJF2</strain>
    </source>
</reference>
<keyword evidence="3" id="KW-1185">Reference proteome</keyword>
<proteinExistence type="predicted"/>
<accession>A0A5B9W4G2</accession>
<gene>
    <name evidence="2" type="ORF">OJF2_34250</name>
</gene>
<feature type="transmembrane region" description="Helical" evidence="1">
    <location>
        <begin position="20"/>
        <end position="38"/>
    </location>
</feature>
<feature type="transmembrane region" description="Helical" evidence="1">
    <location>
        <begin position="50"/>
        <end position="69"/>
    </location>
</feature>
<dbReference type="RefSeq" id="WP_168221853.1">
    <property type="nucleotide sequence ID" value="NZ_CP042997.1"/>
</dbReference>
<evidence type="ECO:0000313" key="2">
    <source>
        <dbReference type="EMBL" id="QEH34880.1"/>
    </source>
</evidence>
<dbReference type="EMBL" id="CP042997">
    <property type="protein sequence ID" value="QEH34880.1"/>
    <property type="molecule type" value="Genomic_DNA"/>
</dbReference>
<feature type="transmembrane region" description="Helical" evidence="1">
    <location>
        <begin position="100"/>
        <end position="133"/>
    </location>
</feature>
<dbReference type="Pfam" id="PF16316">
    <property type="entry name" value="DUF4956"/>
    <property type="match status" value="1"/>
</dbReference>
<organism evidence="2 3">
    <name type="scientific">Aquisphaera giovannonii</name>
    <dbReference type="NCBI Taxonomy" id="406548"/>
    <lineage>
        <taxon>Bacteria</taxon>
        <taxon>Pseudomonadati</taxon>
        <taxon>Planctomycetota</taxon>
        <taxon>Planctomycetia</taxon>
        <taxon>Isosphaerales</taxon>
        <taxon>Isosphaeraceae</taxon>
        <taxon>Aquisphaera</taxon>
    </lineage>
</organism>